<dbReference type="OrthoDB" id="5290748at2"/>
<keyword evidence="8" id="KW-0378">Hydrolase</keyword>
<feature type="domain" description="Uracil-DNA glycosylase-like" evidence="13">
    <location>
        <begin position="151"/>
        <end position="302"/>
    </location>
</feature>
<dbReference type="PANTHER" id="PTHR33693:SF1">
    <property type="entry name" value="TYPE-4 URACIL-DNA GLYCOSYLASE"/>
    <property type="match status" value="1"/>
</dbReference>
<sequence length="320" mass="35650">MLDKRKTELWNALNLGPQWVERGELLSLAEQAEEPEAAPALTEAPKPAPENRAPVRSEAVQKDAPQATLRTASAHSVPREMPHRTPPQPVRKAAAEPQNTAHGMNDRSVSAEGFSSERQEKILHADWTELKQLVHDCKVCAISRQRIQPVFGEGEPKRRLMLIGEAPGREEDSQGKPFVGPSGKLLDHILEACGLDRQKDLGIFNMLKCRPPMNATPEKSEKIACQPFLDRQIELIDPDLIVAMGKPAASRFFGEAKALNPLRGKVHEFNVGGRNRKVIVTFHPSYLLRSPGEKRKAWLDWCLILDTLEGLTSNVERNSL</sequence>
<evidence type="ECO:0000259" key="13">
    <source>
        <dbReference type="SMART" id="SM00986"/>
    </source>
</evidence>
<evidence type="ECO:0000313" key="15">
    <source>
        <dbReference type="Proteomes" id="UP000472580"/>
    </source>
</evidence>
<keyword evidence="5" id="KW-0004">4Fe-4S</keyword>
<dbReference type="GO" id="GO:0006281">
    <property type="term" value="P:DNA repair"/>
    <property type="evidence" value="ECO:0007669"/>
    <property type="project" value="UniProtKB-KW"/>
</dbReference>
<dbReference type="GO" id="GO:0046872">
    <property type="term" value="F:metal ion binding"/>
    <property type="evidence" value="ECO:0007669"/>
    <property type="project" value="UniProtKB-KW"/>
</dbReference>
<evidence type="ECO:0000256" key="2">
    <source>
        <dbReference type="ARBA" id="ARBA00006521"/>
    </source>
</evidence>
<dbReference type="CDD" id="cd10030">
    <property type="entry name" value="UDG-F4_TTUDGA_SPO1dp_like"/>
    <property type="match status" value="1"/>
</dbReference>
<dbReference type="SUPFAM" id="SSF52141">
    <property type="entry name" value="Uracil-DNA glycosylase-like"/>
    <property type="match status" value="1"/>
</dbReference>
<feature type="region of interest" description="Disordered" evidence="12">
    <location>
        <begin position="26"/>
        <end position="114"/>
    </location>
</feature>
<dbReference type="Gene3D" id="3.40.470.10">
    <property type="entry name" value="Uracil-DNA glycosylase-like domain"/>
    <property type="match status" value="1"/>
</dbReference>
<evidence type="ECO:0000256" key="5">
    <source>
        <dbReference type="ARBA" id="ARBA00022485"/>
    </source>
</evidence>
<evidence type="ECO:0000256" key="1">
    <source>
        <dbReference type="ARBA" id="ARBA00001400"/>
    </source>
</evidence>
<dbReference type="NCBIfam" id="TIGR00758">
    <property type="entry name" value="UDG_fam4"/>
    <property type="match status" value="1"/>
</dbReference>
<comment type="catalytic activity">
    <reaction evidence="1">
        <text>Hydrolyzes single-stranded DNA or mismatched double-stranded DNA and polynucleotides, releasing free uracil.</text>
        <dbReference type="EC" id="3.2.2.27"/>
    </reaction>
</comment>
<evidence type="ECO:0000256" key="8">
    <source>
        <dbReference type="ARBA" id="ARBA00022801"/>
    </source>
</evidence>
<dbReference type="InterPro" id="IPR036895">
    <property type="entry name" value="Uracil-DNA_glycosylase-like_sf"/>
</dbReference>
<dbReference type="AlphaFoldDB" id="A0A6L6YEC0"/>
<keyword evidence="7" id="KW-0227">DNA damage</keyword>
<evidence type="ECO:0000256" key="6">
    <source>
        <dbReference type="ARBA" id="ARBA00022723"/>
    </source>
</evidence>
<comment type="caution">
    <text evidence="14">The sequence shown here is derived from an EMBL/GenBank/DDBJ whole genome shotgun (WGS) entry which is preliminary data.</text>
</comment>
<evidence type="ECO:0000256" key="12">
    <source>
        <dbReference type="SAM" id="MobiDB-lite"/>
    </source>
</evidence>
<dbReference type="SMART" id="SM00987">
    <property type="entry name" value="UreE_C"/>
    <property type="match status" value="1"/>
</dbReference>
<name>A0A6L6YEC0_9BURK</name>
<protein>
    <recommendedName>
        <fullName evidence="4">Type-4 uracil-DNA glycosylase</fullName>
        <ecNumber evidence="3">3.2.2.27</ecNumber>
    </recommendedName>
</protein>
<dbReference type="RefSeq" id="WP_160334274.1">
    <property type="nucleotide sequence ID" value="NZ_CALPCV010000006.1"/>
</dbReference>
<dbReference type="GO" id="GO:0051539">
    <property type="term" value="F:4 iron, 4 sulfur cluster binding"/>
    <property type="evidence" value="ECO:0007669"/>
    <property type="project" value="UniProtKB-KW"/>
</dbReference>
<evidence type="ECO:0000256" key="4">
    <source>
        <dbReference type="ARBA" id="ARBA00019403"/>
    </source>
</evidence>
<dbReference type="Pfam" id="PF03167">
    <property type="entry name" value="UDG"/>
    <property type="match status" value="1"/>
</dbReference>
<keyword evidence="9" id="KW-0408">Iron</keyword>
<accession>A0A6L6YEC0</accession>
<keyword evidence="11" id="KW-0234">DNA repair</keyword>
<evidence type="ECO:0000256" key="3">
    <source>
        <dbReference type="ARBA" id="ARBA00012030"/>
    </source>
</evidence>
<evidence type="ECO:0000256" key="7">
    <source>
        <dbReference type="ARBA" id="ARBA00022763"/>
    </source>
</evidence>
<dbReference type="EMBL" id="WSRP01000003">
    <property type="protein sequence ID" value="MVX55837.1"/>
    <property type="molecule type" value="Genomic_DNA"/>
</dbReference>
<reference evidence="14 15" key="1">
    <citation type="submission" date="2019-12" db="EMBL/GenBank/DDBJ databases">
        <title>Microbes associate with the intestines of laboratory mice.</title>
        <authorList>
            <person name="Navarre W."/>
            <person name="Wong E."/>
        </authorList>
    </citation>
    <scope>NUCLEOTIDE SEQUENCE [LARGE SCALE GENOMIC DNA]</scope>
    <source>
        <strain evidence="14 15">NM82_D38</strain>
    </source>
</reference>
<dbReference type="SMART" id="SM00986">
    <property type="entry name" value="UDG"/>
    <property type="match status" value="1"/>
</dbReference>
<keyword evidence="6" id="KW-0479">Metal-binding</keyword>
<evidence type="ECO:0000256" key="9">
    <source>
        <dbReference type="ARBA" id="ARBA00023004"/>
    </source>
</evidence>
<evidence type="ECO:0000256" key="10">
    <source>
        <dbReference type="ARBA" id="ARBA00023014"/>
    </source>
</evidence>
<comment type="similarity">
    <text evidence="2">Belongs to the uracil-DNA glycosylase (UDG) superfamily. Type 4 (UDGa) family.</text>
</comment>
<organism evidence="14 15">
    <name type="scientific">Parasutterella muris</name>
    <dbReference type="NCBI Taxonomy" id="2565572"/>
    <lineage>
        <taxon>Bacteria</taxon>
        <taxon>Pseudomonadati</taxon>
        <taxon>Pseudomonadota</taxon>
        <taxon>Betaproteobacteria</taxon>
        <taxon>Burkholderiales</taxon>
        <taxon>Sutterellaceae</taxon>
        <taxon>Parasutterella</taxon>
    </lineage>
</organism>
<dbReference type="Proteomes" id="UP000472580">
    <property type="component" value="Unassembled WGS sequence"/>
</dbReference>
<dbReference type="GO" id="GO:0004844">
    <property type="term" value="F:uracil DNA N-glycosylase activity"/>
    <property type="evidence" value="ECO:0007669"/>
    <property type="project" value="UniProtKB-EC"/>
</dbReference>
<dbReference type="EC" id="3.2.2.27" evidence="3"/>
<evidence type="ECO:0000256" key="11">
    <source>
        <dbReference type="ARBA" id="ARBA00023204"/>
    </source>
</evidence>
<keyword evidence="10" id="KW-0411">Iron-sulfur</keyword>
<dbReference type="InterPro" id="IPR005122">
    <property type="entry name" value="Uracil-DNA_glycosylase-like"/>
</dbReference>
<dbReference type="InterPro" id="IPR005273">
    <property type="entry name" value="Ura-DNA_glyco_family4"/>
</dbReference>
<evidence type="ECO:0000313" key="14">
    <source>
        <dbReference type="EMBL" id="MVX55837.1"/>
    </source>
</evidence>
<gene>
    <name evidence="14" type="ORF">E5987_01270</name>
</gene>
<dbReference type="InterPro" id="IPR051536">
    <property type="entry name" value="UDG_Type-4/5"/>
</dbReference>
<dbReference type="PANTHER" id="PTHR33693">
    <property type="entry name" value="TYPE-5 URACIL-DNA GLYCOSYLASE"/>
    <property type="match status" value="1"/>
</dbReference>
<proteinExistence type="inferred from homology"/>
<keyword evidence="15" id="KW-1185">Reference proteome</keyword>